<dbReference type="GO" id="GO:0006313">
    <property type="term" value="P:DNA transposition"/>
    <property type="evidence" value="ECO:0007669"/>
    <property type="project" value="InterPro"/>
</dbReference>
<keyword evidence="3" id="KW-0233">DNA recombination</keyword>
<accession>A0A8X6L7R6</accession>
<dbReference type="OrthoDB" id="10262298at2759"/>
<name>A0A8X6L7R6_TRICU</name>
<dbReference type="PANTHER" id="PTHR33217:SF8">
    <property type="entry name" value="MUTATOR FAMILY TRANSPOSASE"/>
    <property type="match status" value="1"/>
</dbReference>
<dbReference type="PANTHER" id="PTHR33217">
    <property type="entry name" value="TRANSPOSASE FOR INSERTION SEQUENCE ELEMENT IS1081"/>
    <property type="match status" value="1"/>
</dbReference>
<evidence type="ECO:0000256" key="1">
    <source>
        <dbReference type="ARBA" id="ARBA00022578"/>
    </source>
</evidence>
<evidence type="ECO:0000313" key="6">
    <source>
        <dbReference type="Proteomes" id="UP000887116"/>
    </source>
</evidence>
<dbReference type="Pfam" id="PF00872">
    <property type="entry name" value="Transposase_mut"/>
    <property type="match status" value="1"/>
</dbReference>
<evidence type="ECO:0000256" key="2">
    <source>
        <dbReference type="ARBA" id="ARBA00023125"/>
    </source>
</evidence>
<organism evidence="5 6">
    <name type="scientific">Trichonephila clavata</name>
    <name type="common">Joro spider</name>
    <name type="synonym">Nephila clavata</name>
    <dbReference type="NCBI Taxonomy" id="2740835"/>
    <lineage>
        <taxon>Eukaryota</taxon>
        <taxon>Metazoa</taxon>
        <taxon>Ecdysozoa</taxon>
        <taxon>Arthropoda</taxon>
        <taxon>Chelicerata</taxon>
        <taxon>Arachnida</taxon>
        <taxon>Araneae</taxon>
        <taxon>Araneomorphae</taxon>
        <taxon>Entelegynae</taxon>
        <taxon>Araneoidea</taxon>
        <taxon>Nephilidae</taxon>
        <taxon>Trichonephila</taxon>
    </lineage>
</organism>
<reference evidence="5" key="1">
    <citation type="submission" date="2020-07" db="EMBL/GenBank/DDBJ databases">
        <title>Multicomponent nature underlies the extraordinary mechanical properties of spider dragline silk.</title>
        <authorList>
            <person name="Kono N."/>
            <person name="Nakamura H."/>
            <person name="Mori M."/>
            <person name="Yoshida Y."/>
            <person name="Ohtoshi R."/>
            <person name="Malay A.D."/>
            <person name="Moran D.A.P."/>
            <person name="Tomita M."/>
            <person name="Numata K."/>
            <person name="Arakawa K."/>
        </authorList>
    </citation>
    <scope>NUCLEOTIDE SEQUENCE</scope>
</reference>
<evidence type="ECO:0000256" key="3">
    <source>
        <dbReference type="ARBA" id="ARBA00023172"/>
    </source>
</evidence>
<keyword evidence="1" id="KW-0815">Transposition</keyword>
<keyword evidence="6" id="KW-1185">Reference proteome</keyword>
<comment type="caution">
    <text evidence="5">The sequence shown here is derived from an EMBL/GenBank/DDBJ whole genome shotgun (WGS) entry which is preliminary data.</text>
</comment>
<feature type="compositionally biased region" description="Polar residues" evidence="4">
    <location>
        <begin position="67"/>
        <end position="77"/>
    </location>
</feature>
<feature type="region of interest" description="Disordered" evidence="4">
    <location>
        <begin position="48"/>
        <end position="78"/>
    </location>
</feature>
<keyword evidence="2" id="KW-0238">DNA-binding</keyword>
<dbReference type="GO" id="GO:0003677">
    <property type="term" value="F:DNA binding"/>
    <property type="evidence" value="ECO:0007669"/>
    <property type="project" value="UniProtKB-KW"/>
</dbReference>
<evidence type="ECO:0000313" key="5">
    <source>
        <dbReference type="EMBL" id="GFQ99619.1"/>
    </source>
</evidence>
<protein>
    <submittedName>
        <fullName evidence="5">Mutator family transposase</fullName>
    </submittedName>
</protein>
<dbReference type="InterPro" id="IPR001207">
    <property type="entry name" value="Transposase_mutator"/>
</dbReference>
<gene>
    <name evidence="5" type="primary">WP1359</name>
    <name evidence="5" type="ORF">TNCT_737251</name>
</gene>
<dbReference type="AlphaFoldDB" id="A0A8X6L7R6"/>
<dbReference type="Proteomes" id="UP000887116">
    <property type="component" value="Unassembled WGS sequence"/>
</dbReference>
<proteinExistence type="predicted"/>
<dbReference type="GO" id="GO:0004803">
    <property type="term" value="F:transposase activity"/>
    <property type="evidence" value="ECO:0007669"/>
    <property type="project" value="InterPro"/>
</dbReference>
<sequence>MSEKIANNYVGLVNYQELESNILSSIREDGALTPLIKKLLEASLEGEMESHLSNNRNEENNRRNGKNSKTLRTSSGSFELLTPRDREGSFEPQIVKKRQTNLHPELETKILSTFASGMGYRDIVSHVEEIYDHKISAAEISSITDKLLPVINEWRSPPLQSVYPIVFMDGMFFKVKEIAFERSLLKYVASKDAKSFLSDLKKVYQASSKKIAENYLLELDEKWGTKYPMVLAE</sequence>
<dbReference type="EMBL" id="BMAO01005161">
    <property type="protein sequence ID" value="GFQ99619.1"/>
    <property type="molecule type" value="Genomic_DNA"/>
</dbReference>
<evidence type="ECO:0000256" key="4">
    <source>
        <dbReference type="SAM" id="MobiDB-lite"/>
    </source>
</evidence>